<accession>A0A6M3KZG7</accession>
<protein>
    <submittedName>
        <fullName evidence="1">Uncharacterized protein</fullName>
    </submittedName>
</protein>
<evidence type="ECO:0000313" key="1">
    <source>
        <dbReference type="EMBL" id="QJA87596.1"/>
    </source>
</evidence>
<organism evidence="1">
    <name type="scientific">viral metagenome</name>
    <dbReference type="NCBI Taxonomy" id="1070528"/>
    <lineage>
        <taxon>unclassified sequences</taxon>
        <taxon>metagenomes</taxon>
        <taxon>organismal metagenomes</taxon>
    </lineage>
</organism>
<proteinExistence type="predicted"/>
<dbReference type="EMBL" id="MT142719">
    <property type="protein sequence ID" value="QJA87596.1"/>
    <property type="molecule type" value="Genomic_DNA"/>
</dbReference>
<name>A0A6M3KZG7_9ZZZZ</name>
<sequence length="225" mass="26072">MGRVKARPARGDMNRRAILQARPTVGERAYIPNYDPVLQALKNGEGSIDLNYYYEPKEGEQQVPLSHVVLGSPLRNFFISKVKAPLQKVLIMVAKRIPEITKQNTTYTNTHILIDIIEKFTRCNTVKPPMFDAAFKVLLLEIEHDKAYRDVFNWFIEEIIKSILRHEWQPPLEGSPEHRFWHGDEVETLRGGKYSIISILKDKKAMENLMGDKWQLNDKNGGWNE</sequence>
<reference evidence="1" key="1">
    <citation type="submission" date="2020-03" db="EMBL/GenBank/DDBJ databases">
        <title>The deep terrestrial virosphere.</title>
        <authorList>
            <person name="Holmfeldt K."/>
            <person name="Nilsson E."/>
            <person name="Simone D."/>
            <person name="Lopez-Fernandez M."/>
            <person name="Wu X."/>
            <person name="de Brujin I."/>
            <person name="Lundin D."/>
            <person name="Andersson A."/>
            <person name="Bertilsson S."/>
            <person name="Dopson M."/>
        </authorList>
    </citation>
    <scope>NUCLEOTIDE SEQUENCE</scope>
    <source>
        <strain evidence="1">MM415B02953</strain>
    </source>
</reference>
<dbReference type="AlphaFoldDB" id="A0A6M3KZG7"/>
<gene>
    <name evidence="1" type="ORF">MM415B02953_0006</name>
</gene>